<dbReference type="Pfam" id="PF09976">
    <property type="entry name" value="TPR_21"/>
    <property type="match status" value="1"/>
</dbReference>
<sequence>MATTNRSALITKLQKVLRKHYKPVAPVERPVLEQLLFACLLENSHHEPAEEALAAVTDAFYDLNEIRVSTSQELAQVFPRLPQAETAARRLRQVLQNVFESSYTFDLENLKKMKLGQATQHLEKKAKASPFAVAYVTQVSLGGHAIPMDSGTLGALEVLDLVEGKTEKDRTVPGIIRAVPKTKGVEFSSMLHQLGADFFKSPYSPAVHKILLEVSPEAKANLPKRTRKKAEPEEAPKKKKSKAKAAEEKQPAKKKAAKTKTAKAKTSVATKKAAKKKARRTEAARSRPTSRETTDVLTDDRQPATLTSTIVSPREVTPRAGATARFLAPSLRQVPPTLATGLRAVVSEPSRTIPMRRAFAMLCLGRVGAGLAIITLSLGAFLSGSPALGGDAPDDAATRPESTEQAERQDTVEDIFDGLPEKLTPKNPPTQAERDQLEAITLFSAARMHQQRQDFPEALRLYQRALRYDPDALPVLEQIVTLAFELERTSEAIRYALMAAELQPGRPELLRQLGLHLFGNDDVDGAVRLYEKALALPQLKESSSGRIQLLAEIGQMYSDLDQYEDAAEAYASVQEFLELPAEDEAGERFHDSLLKRFGGADVAYRQFAEAYLAAERYDEAVDAFEKSNIAEPNRAQLAYNVARVQLRSGEADEALDTLQSYFDEKASDLGQAPYELLAEIFAEQDRTDELLGRLEELQEEDAENEPLTTFLAEQLVEDEAFERATELYEGLLTESGSLDARRGLIEIDRTREDASALLRHMGLAADSDDEAEKLPADPRTWLGDEADALVENEELLNALAEQIAEPTEDEALNQRRSMNLAWLLLAAGQTEKAEELFKAGLDESDEQAVALLREWGLELLNEEQYEGAVRWLQRAIDVAGVDDSKPPFEHYYLAGALEMADQTDEALKVAREGVRRAEAFPEWVPTFQSRVAWVAYHAQRYELAEELYLGLIEEYDDEPGSPEVRDVLRNARLVLSNLDSIRGNLPRAKEWLEQVLDEFPEDISAQNDLGYLWADEGINLERALDMIQNAVEAEPDNPAYRDSLGWVLYRLGRYDEALVEMKKAAETEEPDGVILDHLGDVYLELGQVDEARDAWQQALELFEPEHHADFIAKTEEKLAAHPPPSGEAKP</sequence>
<evidence type="ECO:0000256" key="4">
    <source>
        <dbReference type="SAM" id="MobiDB-lite"/>
    </source>
</evidence>
<gene>
    <name evidence="6" type="ORF">C1SCF055_LOCUS112</name>
</gene>
<keyword evidence="1" id="KW-0677">Repeat</keyword>
<dbReference type="InterPro" id="IPR018704">
    <property type="entry name" value="SecYEG/CpoB_TPR"/>
</dbReference>
<feature type="repeat" description="TPR" evidence="3">
    <location>
        <begin position="601"/>
        <end position="634"/>
    </location>
</feature>
<proteinExistence type="predicted"/>
<dbReference type="EMBL" id="CAMXCT010000001">
    <property type="protein sequence ID" value="CAI3971522.1"/>
    <property type="molecule type" value="Genomic_DNA"/>
</dbReference>
<dbReference type="Pfam" id="PF14559">
    <property type="entry name" value="TPR_19"/>
    <property type="match status" value="1"/>
</dbReference>
<dbReference type="EMBL" id="CAMXCT030000001">
    <property type="protein sequence ID" value="CAL4758834.1"/>
    <property type="molecule type" value="Genomic_DNA"/>
</dbReference>
<comment type="caution">
    <text evidence="6">The sequence shown here is derived from an EMBL/GenBank/DDBJ whole genome shotgun (WGS) entry which is preliminary data.</text>
</comment>
<feature type="compositionally biased region" description="Basic and acidic residues" evidence="4">
    <location>
        <begin position="280"/>
        <end position="297"/>
    </location>
</feature>
<dbReference type="Gene3D" id="1.10.340.30">
    <property type="entry name" value="Hypothetical protein, domain 2"/>
    <property type="match status" value="1"/>
</dbReference>
<reference evidence="7 8" key="2">
    <citation type="submission" date="2024-05" db="EMBL/GenBank/DDBJ databases">
        <authorList>
            <person name="Chen Y."/>
            <person name="Shah S."/>
            <person name="Dougan E. K."/>
            <person name="Thang M."/>
            <person name="Chan C."/>
        </authorList>
    </citation>
    <scope>NUCLEOTIDE SEQUENCE [LARGE SCALE GENOMIC DNA]</scope>
</reference>
<dbReference type="Gene3D" id="1.25.40.10">
    <property type="entry name" value="Tetratricopeptide repeat domain"/>
    <property type="match status" value="4"/>
</dbReference>
<protein>
    <submittedName>
        <fullName evidence="7">TPR repeat-containing protein PA4667</fullName>
    </submittedName>
</protein>
<dbReference type="InterPro" id="IPR011990">
    <property type="entry name" value="TPR-like_helical_dom_sf"/>
</dbReference>
<dbReference type="InterPro" id="IPR019734">
    <property type="entry name" value="TPR_rpt"/>
</dbReference>
<dbReference type="Pfam" id="PF13176">
    <property type="entry name" value="TPR_7"/>
    <property type="match status" value="1"/>
</dbReference>
<evidence type="ECO:0000256" key="3">
    <source>
        <dbReference type="PROSITE-ProRule" id="PRU00339"/>
    </source>
</evidence>
<evidence type="ECO:0000313" key="6">
    <source>
        <dbReference type="EMBL" id="CAI3971522.1"/>
    </source>
</evidence>
<dbReference type="SUPFAM" id="SSF48452">
    <property type="entry name" value="TPR-like"/>
    <property type="match status" value="2"/>
</dbReference>
<accession>A0A9P1BDV2</accession>
<keyword evidence="8" id="KW-1185">Reference proteome</keyword>
<feature type="region of interest" description="Disordered" evidence="4">
    <location>
        <begin position="221"/>
        <end position="297"/>
    </location>
</feature>
<reference evidence="6" key="1">
    <citation type="submission" date="2022-10" db="EMBL/GenBank/DDBJ databases">
        <authorList>
            <person name="Chen Y."/>
            <person name="Dougan E. K."/>
            <person name="Chan C."/>
            <person name="Rhodes N."/>
            <person name="Thang M."/>
        </authorList>
    </citation>
    <scope>NUCLEOTIDE SEQUENCE</scope>
</reference>
<dbReference type="InterPro" id="IPR023170">
    <property type="entry name" value="HhH_base_excis_C"/>
</dbReference>
<dbReference type="PANTHER" id="PTHR45586:SF16">
    <property type="entry name" value="DOMAIN PROTEIN, PUTATIVE-RELATED"/>
    <property type="match status" value="1"/>
</dbReference>
<dbReference type="AlphaFoldDB" id="A0A9P1BDV2"/>
<keyword evidence="2 3" id="KW-0802">TPR repeat</keyword>
<feature type="repeat" description="TPR" evidence="3">
    <location>
        <begin position="439"/>
        <end position="472"/>
    </location>
</feature>
<dbReference type="SMART" id="SM00028">
    <property type="entry name" value="TPR"/>
    <property type="match status" value="10"/>
</dbReference>
<dbReference type="Gene3D" id="1.10.1670.10">
    <property type="entry name" value="Helix-hairpin-Helix base-excision DNA repair enzymes (C-terminal)"/>
    <property type="match status" value="1"/>
</dbReference>
<evidence type="ECO:0000259" key="5">
    <source>
        <dbReference type="Pfam" id="PF09976"/>
    </source>
</evidence>
<dbReference type="PANTHER" id="PTHR45586">
    <property type="entry name" value="TPR REPEAT-CONTAINING PROTEIN PA4667"/>
    <property type="match status" value="1"/>
</dbReference>
<feature type="compositionally biased region" description="Basic residues" evidence="4">
    <location>
        <begin position="252"/>
        <end position="263"/>
    </location>
</feature>
<evidence type="ECO:0000256" key="1">
    <source>
        <dbReference type="ARBA" id="ARBA00022737"/>
    </source>
</evidence>
<organism evidence="6">
    <name type="scientific">Cladocopium goreaui</name>
    <dbReference type="NCBI Taxonomy" id="2562237"/>
    <lineage>
        <taxon>Eukaryota</taxon>
        <taxon>Sar</taxon>
        <taxon>Alveolata</taxon>
        <taxon>Dinophyceae</taxon>
        <taxon>Suessiales</taxon>
        <taxon>Symbiodiniaceae</taxon>
        <taxon>Cladocopium</taxon>
    </lineage>
</organism>
<evidence type="ECO:0000313" key="8">
    <source>
        <dbReference type="Proteomes" id="UP001152797"/>
    </source>
</evidence>
<dbReference type="EMBL" id="CAMXCT020000001">
    <property type="protein sequence ID" value="CAL1124897.1"/>
    <property type="molecule type" value="Genomic_DNA"/>
</dbReference>
<evidence type="ECO:0000313" key="7">
    <source>
        <dbReference type="EMBL" id="CAL4758834.1"/>
    </source>
</evidence>
<feature type="repeat" description="TPR" evidence="3">
    <location>
        <begin position="1072"/>
        <end position="1105"/>
    </location>
</feature>
<feature type="region of interest" description="Disordered" evidence="4">
    <location>
        <begin position="391"/>
        <end position="413"/>
    </location>
</feature>
<feature type="domain" description="Ancillary SecYEG translocon subunit/Cell division coordinator CpoB TPR" evidence="5">
    <location>
        <begin position="1044"/>
        <end position="1106"/>
    </location>
</feature>
<dbReference type="Proteomes" id="UP001152797">
    <property type="component" value="Unassembled WGS sequence"/>
</dbReference>
<dbReference type="InterPro" id="IPR051012">
    <property type="entry name" value="CellSynth/LPSAsmb/PSIAsmb"/>
</dbReference>
<dbReference type="OrthoDB" id="10043504at2759"/>
<dbReference type="PROSITE" id="PS50005">
    <property type="entry name" value="TPR"/>
    <property type="match status" value="3"/>
</dbReference>
<evidence type="ECO:0000256" key="2">
    <source>
        <dbReference type="ARBA" id="ARBA00022803"/>
    </source>
</evidence>
<name>A0A9P1BDV2_9DINO</name>
<feature type="compositionally biased region" description="Basic and acidic residues" evidence="4">
    <location>
        <begin position="396"/>
        <end position="411"/>
    </location>
</feature>